<dbReference type="EMBL" id="KN847042">
    <property type="protein sequence ID" value="KIW29703.1"/>
    <property type="molecule type" value="Genomic_DNA"/>
</dbReference>
<feature type="compositionally biased region" description="Basic and acidic residues" evidence="1">
    <location>
        <begin position="130"/>
        <end position="150"/>
    </location>
</feature>
<dbReference type="GeneID" id="27344689"/>
<feature type="compositionally biased region" description="Basic and acidic residues" evidence="1">
    <location>
        <begin position="109"/>
        <end position="121"/>
    </location>
</feature>
<sequence>MDDEIKNIEPLAQETYWRPCQQQFPPPATPKKPSSKGKAAAGAGAEEVNRSVWETEVGDEVTLADGKIGKAVGSFESKPIRPVGNKPLEDDDAQQDMASFSIEGMFRNDSYKPRKAKESASKIKPPTQRTSERFYETPEPRSSAADRESPRQGGKASTSR</sequence>
<dbReference type="RefSeq" id="XP_016249919.1">
    <property type="nucleotide sequence ID" value="XM_016392400.1"/>
</dbReference>
<name>A0A0D2CF18_9EURO</name>
<evidence type="ECO:0000313" key="2">
    <source>
        <dbReference type="EMBL" id="KIW29703.1"/>
    </source>
</evidence>
<reference evidence="2 3" key="1">
    <citation type="submission" date="2015-01" db="EMBL/GenBank/DDBJ databases">
        <title>The Genome Sequence of Cladophialophora immunda CBS83496.</title>
        <authorList>
            <consortium name="The Broad Institute Genomics Platform"/>
            <person name="Cuomo C."/>
            <person name="de Hoog S."/>
            <person name="Gorbushina A."/>
            <person name="Stielow B."/>
            <person name="Teixiera M."/>
            <person name="Abouelleil A."/>
            <person name="Chapman S.B."/>
            <person name="Priest M."/>
            <person name="Young S.K."/>
            <person name="Wortman J."/>
            <person name="Nusbaum C."/>
            <person name="Birren B."/>
        </authorList>
    </citation>
    <scope>NUCLEOTIDE SEQUENCE [LARGE SCALE GENOMIC DNA]</scope>
    <source>
        <strain evidence="2 3">CBS 83496</strain>
    </source>
</reference>
<gene>
    <name evidence="2" type="ORF">PV07_05495</name>
</gene>
<keyword evidence="3" id="KW-1185">Reference proteome</keyword>
<feature type="region of interest" description="Disordered" evidence="1">
    <location>
        <begin position="1"/>
        <end position="52"/>
    </location>
</feature>
<evidence type="ECO:0000256" key="1">
    <source>
        <dbReference type="SAM" id="MobiDB-lite"/>
    </source>
</evidence>
<dbReference type="Proteomes" id="UP000054466">
    <property type="component" value="Unassembled WGS sequence"/>
</dbReference>
<feature type="region of interest" description="Disordered" evidence="1">
    <location>
        <begin position="75"/>
        <end position="160"/>
    </location>
</feature>
<dbReference type="VEuPathDB" id="FungiDB:PV07_05495"/>
<feature type="compositionally biased region" description="Low complexity" evidence="1">
    <location>
        <begin position="36"/>
        <end position="45"/>
    </location>
</feature>
<evidence type="ECO:0000313" key="3">
    <source>
        <dbReference type="Proteomes" id="UP000054466"/>
    </source>
</evidence>
<accession>A0A0D2CF18</accession>
<proteinExistence type="predicted"/>
<protein>
    <submittedName>
        <fullName evidence="2">Uncharacterized protein</fullName>
    </submittedName>
</protein>
<organism evidence="2 3">
    <name type="scientific">Cladophialophora immunda</name>
    <dbReference type="NCBI Taxonomy" id="569365"/>
    <lineage>
        <taxon>Eukaryota</taxon>
        <taxon>Fungi</taxon>
        <taxon>Dikarya</taxon>
        <taxon>Ascomycota</taxon>
        <taxon>Pezizomycotina</taxon>
        <taxon>Eurotiomycetes</taxon>
        <taxon>Chaetothyriomycetidae</taxon>
        <taxon>Chaetothyriales</taxon>
        <taxon>Herpotrichiellaceae</taxon>
        <taxon>Cladophialophora</taxon>
    </lineage>
</organism>
<dbReference type="HOGENOM" id="CLU_1651972_0_0_1"/>
<dbReference type="AlphaFoldDB" id="A0A0D2CF18"/>